<proteinExistence type="inferred from homology"/>
<protein>
    <submittedName>
        <fullName evidence="2">Auxin-responsive protein SAUR36</fullName>
    </submittedName>
</protein>
<comment type="similarity">
    <text evidence="1">Belongs to the ARG7 family.</text>
</comment>
<gene>
    <name evidence="2" type="ORF">BAE44_0022365</name>
</gene>
<keyword evidence="3" id="KW-1185">Reference proteome</keyword>
<dbReference type="AlphaFoldDB" id="A0A1E5UUS1"/>
<dbReference type="GO" id="GO:0009733">
    <property type="term" value="P:response to auxin"/>
    <property type="evidence" value="ECO:0007669"/>
    <property type="project" value="InterPro"/>
</dbReference>
<evidence type="ECO:0000313" key="3">
    <source>
        <dbReference type="Proteomes" id="UP000095767"/>
    </source>
</evidence>
<dbReference type="InterPro" id="IPR003676">
    <property type="entry name" value="SAUR_fam"/>
</dbReference>
<dbReference type="EMBL" id="LWDX02062510">
    <property type="protein sequence ID" value="OEL16617.1"/>
    <property type="molecule type" value="Genomic_DNA"/>
</dbReference>
<evidence type="ECO:0000313" key="2">
    <source>
        <dbReference type="EMBL" id="OEL16617.1"/>
    </source>
</evidence>
<dbReference type="PANTHER" id="PTHR31175">
    <property type="entry name" value="AUXIN-RESPONSIVE FAMILY PROTEIN"/>
    <property type="match status" value="1"/>
</dbReference>
<comment type="caution">
    <text evidence="2">The sequence shown here is derived from an EMBL/GenBank/DDBJ whole genome shotgun (WGS) entry which is preliminary data.</text>
</comment>
<organism evidence="2 3">
    <name type="scientific">Dichanthelium oligosanthes</name>
    <dbReference type="NCBI Taxonomy" id="888268"/>
    <lineage>
        <taxon>Eukaryota</taxon>
        <taxon>Viridiplantae</taxon>
        <taxon>Streptophyta</taxon>
        <taxon>Embryophyta</taxon>
        <taxon>Tracheophyta</taxon>
        <taxon>Spermatophyta</taxon>
        <taxon>Magnoliopsida</taxon>
        <taxon>Liliopsida</taxon>
        <taxon>Poales</taxon>
        <taxon>Poaceae</taxon>
        <taxon>PACMAD clade</taxon>
        <taxon>Panicoideae</taxon>
        <taxon>Panicodae</taxon>
        <taxon>Paniceae</taxon>
        <taxon>Dichantheliinae</taxon>
        <taxon>Dichanthelium</taxon>
    </lineage>
</organism>
<name>A0A1E5UUS1_9POAL</name>
<dbReference type="Proteomes" id="UP000095767">
    <property type="component" value="Unassembled WGS sequence"/>
</dbReference>
<reference evidence="2 3" key="1">
    <citation type="submission" date="2016-09" db="EMBL/GenBank/DDBJ databases">
        <title>The draft genome of Dichanthelium oligosanthes: A C3 panicoid grass species.</title>
        <authorList>
            <person name="Studer A.J."/>
            <person name="Schnable J.C."/>
            <person name="Brutnell T.P."/>
        </authorList>
    </citation>
    <scope>NUCLEOTIDE SEQUENCE [LARGE SCALE GENOMIC DNA]</scope>
    <source>
        <strain evidence="3">cv. Kellogg 1175</strain>
        <tissue evidence="2">Leaf</tissue>
    </source>
</reference>
<accession>A0A1E5UUS1</accession>
<dbReference type="Pfam" id="PF02519">
    <property type="entry name" value="Auxin_inducible"/>
    <property type="match status" value="3"/>
</dbReference>
<evidence type="ECO:0000256" key="1">
    <source>
        <dbReference type="ARBA" id="ARBA00006974"/>
    </source>
</evidence>
<dbReference type="PANTHER" id="PTHR31175:SF117">
    <property type="entry name" value="AUXIN-RESPONSIVE PROTEIN SAUR36"/>
    <property type="match status" value="1"/>
</dbReference>
<sequence length="404" mass="45273">MINAKRIAQLAKKWQRMAVLGRKRLSWGVALEADECWTSMASKGHCVVYTADKRRFEVPLAYLSTPIFEELLQISQEEFGFVSDGRITLPCDAAVMEYVMCLLRKGSSVEVEKAFLSTMAASCHYASCVTPSVGASHQEREEKKLTMISTKRIAQLAKKWQRMSALGRKQLAWRTAKEANECCASVAGKGHCVVYTADGRRFEVPLAYLGTTVFAELLRMSQEEFGFVSAGRTRLPCDATVMEYAMCLLRRGTSAENYNMIHSKRLVQLAKKWQHMTALGRRRLMTISATKDGNIYCASAIANKGHCVVYTADGKRFEVPLVYLNTNVFAELLQMSEDEFGFTSEGRITVPCEAAVMEYVMCLLRRKPSEEVERAVLSSVVMPCNYMSSMTMVSKGLNQSLSIF</sequence>
<dbReference type="OrthoDB" id="1936278at2759"/>